<dbReference type="AlphaFoldDB" id="A0AAN9VUE6"/>
<accession>A0AAN9VUE6</accession>
<proteinExistence type="predicted"/>
<dbReference type="InterPro" id="IPR011009">
    <property type="entry name" value="Kinase-like_dom_sf"/>
</dbReference>
<dbReference type="Gene3D" id="3.30.200.20">
    <property type="entry name" value="Phosphorylase Kinase, domain 1"/>
    <property type="match status" value="1"/>
</dbReference>
<dbReference type="Proteomes" id="UP001378592">
    <property type="component" value="Unassembled WGS sequence"/>
</dbReference>
<comment type="caution">
    <text evidence="1">The sequence shown here is derived from an EMBL/GenBank/DDBJ whole genome shotgun (WGS) entry which is preliminary data.</text>
</comment>
<reference evidence="1 2" key="1">
    <citation type="submission" date="2024-03" db="EMBL/GenBank/DDBJ databases">
        <title>The genome assembly and annotation of the cricket Gryllus longicercus Weissman &amp; Gray.</title>
        <authorList>
            <person name="Szrajer S."/>
            <person name="Gray D."/>
            <person name="Ylla G."/>
        </authorList>
    </citation>
    <scope>NUCLEOTIDE SEQUENCE [LARGE SCALE GENOMIC DNA]</scope>
    <source>
        <strain evidence="1">DAG 2021-001</strain>
        <tissue evidence="1">Whole body minus gut</tissue>
    </source>
</reference>
<keyword evidence="2" id="KW-1185">Reference proteome</keyword>
<organism evidence="1 2">
    <name type="scientific">Gryllus longicercus</name>
    <dbReference type="NCBI Taxonomy" id="2509291"/>
    <lineage>
        <taxon>Eukaryota</taxon>
        <taxon>Metazoa</taxon>
        <taxon>Ecdysozoa</taxon>
        <taxon>Arthropoda</taxon>
        <taxon>Hexapoda</taxon>
        <taxon>Insecta</taxon>
        <taxon>Pterygota</taxon>
        <taxon>Neoptera</taxon>
        <taxon>Polyneoptera</taxon>
        <taxon>Orthoptera</taxon>
        <taxon>Ensifera</taxon>
        <taxon>Gryllidea</taxon>
        <taxon>Grylloidea</taxon>
        <taxon>Gryllidae</taxon>
        <taxon>Gryllinae</taxon>
        <taxon>Gryllus</taxon>
    </lineage>
</organism>
<evidence type="ECO:0000313" key="2">
    <source>
        <dbReference type="Proteomes" id="UP001378592"/>
    </source>
</evidence>
<name>A0AAN9VUE6_9ORTH</name>
<protein>
    <recommendedName>
        <fullName evidence="3">Protein kinase domain-containing protein</fullName>
    </recommendedName>
</protein>
<evidence type="ECO:0000313" key="1">
    <source>
        <dbReference type="EMBL" id="KAK7863508.1"/>
    </source>
</evidence>
<dbReference type="EMBL" id="JAZDUA010000228">
    <property type="protein sequence ID" value="KAK7863508.1"/>
    <property type="molecule type" value="Genomic_DNA"/>
</dbReference>
<sequence length="170" mass="18586">MQKDASSAGAEHQQYVGPFRLEKTLGKGQTGLVKLGVHCVMGKKVAIKIINREKLSESVLMKVRFREMCRGGRFAVSWPSSAAPSCLSSARFRGVLLVVRHLAVQDGESKPCGLRLPALGSVPRGPMAVPAAPAARALAPRHWSPAASRCRRHLFSQLWNAVVWDCCWSR</sequence>
<evidence type="ECO:0008006" key="3">
    <source>
        <dbReference type="Google" id="ProtNLM"/>
    </source>
</evidence>
<gene>
    <name evidence="1" type="ORF">R5R35_009061</name>
</gene>
<dbReference type="SUPFAM" id="SSF56112">
    <property type="entry name" value="Protein kinase-like (PK-like)"/>
    <property type="match status" value="1"/>
</dbReference>